<organism evidence="2 3">
    <name type="scientific">Gonapodya prolifera (strain JEL478)</name>
    <name type="common">Monoblepharis prolifera</name>
    <dbReference type="NCBI Taxonomy" id="1344416"/>
    <lineage>
        <taxon>Eukaryota</taxon>
        <taxon>Fungi</taxon>
        <taxon>Fungi incertae sedis</taxon>
        <taxon>Chytridiomycota</taxon>
        <taxon>Chytridiomycota incertae sedis</taxon>
        <taxon>Monoblepharidomycetes</taxon>
        <taxon>Monoblepharidales</taxon>
        <taxon>Gonapodyaceae</taxon>
        <taxon>Gonapodya</taxon>
    </lineage>
</organism>
<name>A0A139A9G0_GONPJ</name>
<dbReference type="Proteomes" id="UP000070544">
    <property type="component" value="Unassembled WGS sequence"/>
</dbReference>
<feature type="region of interest" description="Disordered" evidence="1">
    <location>
        <begin position="1"/>
        <end position="109"/>
    </location>
</feature>
<accession>A0A139A9G0</accession>
<sequence>MAAAIASDVSPGPVPEAEDGSDPAVSERVLRPPVSVWSPASPGNRGTAPPKPEPAPSHVPARKATHAADSSSGSGGGTAYIRSRMFDPGAIPGGVVGAVSGTEGRRRCG</sequence>
<keyword evidence="3" id="KW-1185">Reference proteome</keyword>
<gene>
    <name evidence="2" type="ORF">M427DRAFT_382479</name>
</gene>
<evidence type="ECO:0000313" key="3">
    <source>
        <dbReference type="Proteomes" id="UP000070544"/>
    </source>
</evidence>
<reference evidence="2 3" key="1">
    <citation type="journal article" date="2015" name="Genome Biol. Evol.">
        <title>Phylogenomic analyses indicate that early fungi evolved digesting cell walls of algal ancestors of land plants.</title>
        <authorList>
            <person name="Chang Y."/>
            <person name="Wang S."/>
            <person name="Sekimoto S."/>
            <person name="Aerts A.L."/>
            <person name="Choi C."/>
            <person name="Clum A."/>
            <person name="LaButti K.M."/>
            <person name="Lindquist E.A."/>
            <person name="Yee Ngan C."/>
            <person name="Ohm R.A."/>
            <person name="Salamov A.A."/>
            <person name="Grigoriev I.V."/>
            <person name="Spatafora J.W."/>
            <person name="Berbee M.L."/>
        </authorList>
    </citation>
    <scope>NUCLEOTIDE SEQUENCE [LARGE SCALE GENOMIC DNA]</scope>
    <source>
        <strain evidence="2 3">JEL478</strain>
    </source>
</reference>
<evidence type="ECO:0000256" key="1">
    <source>
        <dbReference type="SAM" id="MobiDB-lite"/>
    </source>
</evidence>
<dbReference type="AlphaFoldDB" id="A0A139A9G0"/>
<dbReference type="EMBL" id="KQ965780">
    <property type="protein sequence ID" value="KXS13299.1"/>
    <property type="molecule type" value="Genomic_DNA"/>
</dbReference>
<evidence type="ECO:0000313" key="2">
    <source>
        <dbReference type="EMBL" id="KXS13299.1"/>
    </source>
</evidence>
<protein>
    <submittedName>
        <fullName evidence="2">Uncharacterized protein</fullName>
    </submittedName>
</protein>
<proteinExistence type="predicted"/>